<feature type="region of interest" description="Disordered" evidence="4">
    <location>
        <begin position="379"/>
        <end position="402"/>
    </location>
</feature>
<dbReference type="PANTHER" id="PTHR13091">
    <property type="entry name" value="AMPLIFIED IN BREAST CANCER 2-RELATED"/>
    <property type="match status" value="1"/>
</dbReference>
<reference evidence="5" key="1">
    <citation type="submission" date="2019-12" db="EMBL/GenBank/DDBJ databases">
        <authorList>
            <person name="Scholes J."/>
        </authorList>
    </citation>
    <scope>NUCLEOTIDE SEQUENCE</scope>
</reference>
<protein>
    <recommendedName>
        <fullName evidence="3">Nonsense-mediated mRNA decay factor SMG8</fullName>
    </recommendedName>
</protein>
<accession>A0A9N7MMF0</accession>
<evidence type="ECO:0000256" key="1">
    <source>
        <dbReference type="ARBA" id="ARBA00006443"/>
    </source>
</evidence>
<organism evidence="5 6">
    <name type="scientific">Striga hermonthica</name>
    <name type="common">Purple witchweed</name>
    <name type="synonym">Buchnera hermonthica</name>
    <dbReference type="NCBI Taxonomy" id="68872"/>
    <lineage>
        <taxon>Eukaryota</taxon>
        <taxon>Viridiplantae</taxon>
        <taxon>Streptophyta</taxon>
        <taxon>Embryophyta</taxon>
        <taxon>Tracheophyta</taxon>
        <taxon>Spermatophyta</taxon>
        <taxon>Magnoliopsida</taxon>
        <taxon>eudicotyledons</taxon>
        <taxon>Gunneridae</taxon>
        <taxon>Pentapetalae</taxon>
        <taxon>asterids</taxon>
        <taxon>lamiids</taxon>
        <taxon>Lamiales</taxon>
        <taxon>Orobanchaceae</taxon>
        <taxon>Buchnereae</taxon>
        <taxon>Striga</taxon>
    </lineage>
</organism>
<feature type="region of interest" description="Disordered" evidence="4">
    <location>
        <begin position="1018"/>
        <end position="1091"/>
    </location>
</feature>
<dbReference type="GO" id="GO:0000184">
    <property type="term" value="P:nuclear-transcribed mRNA catabolic process, nonsense-mediated decay"/>
    <property type="evidence" value="ECO:0007669"/>
    <property type="project" value="UniProtKB-KW"/>
</dbReference>
<evidence type="ECO:0000313" key="5">
    <source>
        <dbReference type="EMBL" id="CAA0815025.1"/>
    </source>
</evidence>
<feature type="compositionally biased region" description="Basic and acidic residues" evidence="4">
    <location>
        <begin position="1025"/>
        <end position="1034"/>
    </location>
</feature>
<comment type="similarity">
    <text evidence="1">Belongs to the SMG8 family.</text>
</comment>
<sequence length="1309" mass="143589">MRDAINAMNGQELDGRNITVNEDQSRGGDDGGGGGGFRGSPRRDGGGYGERKRRSDFILFGLCKKLKGYVPTRFGGRLHRRVSPSQLHLLWIHGYEIDTRSLKQSTEARSATPMETHSHSIRVLVRPPPVPGSGANLPPQFPPPPPAADTNSFPRNGVVVVGFIGRRHHDVAHLINKVIDSHVFGSGNLASSFRLEPDKIDLEMGKWFESRRLSFYHDEDRGILYVQFSSLRCPMIGDGSLETRVGLEPVFEEQELGELQGLIFMFSVCHILILIQEGSRFDTQMLKKFRILQAAKHTMAPFLNLQSLPSTVSKPRSSVHPRIPLPNNPSPGKTRGILNRNVTVMSGLGSSNTSFLPGQCTPVVLFVFLDEFTEAYPSGNLDGPPEASLTGLSKPGPPLKGPGPVVVLARPTNKFEGGLRKKLQSSLEAQIRFSIKKCRTLESGTRDGPPFTGSSSPLFSLDSSKAVSLVDARSCMSGESLEFAIGLVEQVLDGKATPDSLLLGTHGENMKNEGILSVKDFIYRQADLLRGKGGSAAGSSGVGLFVAAAAAAAVSATSKKMPHTPELPTFETWLSSSRLILHEILSEKCISQADESGQFESAVSPLGSGVRFNIKYSTTWCEKSFPVAKGIYLDNLPSCYPSSQHEEHLTRALQALSSLAKGPAVRVYMEKLKNECTSIWVTGRQLCDAVSLTGRPCVHQKHDKETLSVDEIKYHSSGFVYLHACGCGRTRRIRPDPFNFETANSVFDAFADCDKLLPSVELLPGSIDGPIRASSWKLIRVGTAKYYDPSKGLIQSGFCSTQKFLPRWTLFLEKPTEEGNNSGKVSLDKRIVRVENNVDADRQTHNEIGAKTNLSLDIFVSGGNNSNASRGLTNFTMRKPFSEVVAGTGSASSAFPPLLARRQPVQDTTEKGVRLHHGQHRVLDKSGQNDGSPYSQMVGDIDSVDRDLDNGNQFLHISSTLVPSNMNSKEQVKASGVMKHVTVYVGFEHECPHGHRFILTENHLSELGPACSDAEDNVVPLPVENSDKKQDQAKLGRSGGQGRNRRRSNGIITSVGGEKTKNLEKSREKMPNGNMSFNKSMKPTRQSKDQNERTKFIDLLRDPDSDNKPTNVDGGGCAFTLINRNLPVYMECPHCRDSATKNDVSNLKFAGNISQLQRIFVVTPSFPVLLAANPIVQFELSCLPPTIPDRERKLQFSLGCPVILPPDSFLSLSLPFVYGIELEDGSVHSLTPFENQPQMTACIVKGTALRVVSNRSNLDPASGSFGIRESRITRRFLFCWISKWVFASSFYMIEPWDLLVQLSRHSYAA</sequence>
<dbReference type="InterPro" id="IPR019354">
    <property type="entry name" value="SMG8-like"/>
</dbReference>
<evidence type="ECO:0000313" key="6">
    <source>
        <dbReference type="Proteomes" id="UP001153555"/>
    </source>
</evidence>
<name>A0A9N7MMF0_STRHE</name>
<keyword evidence="2" id="KW-0866">Nonsense-mediated mRNA decay</keyword>
<evidence type="ECO:0000256" key="2">
    <source>
        <dbReference type="ARBA" id="ARBA00023161"/>
    </source>
</evidence>
<feature type="region of interest" description="Disordered" evidence="4">
    <location>
        <begin position="313"/>
        <end position="336"/>
    </location>
</feature>
<feature type="compositionally biased region" description="Basic and acidic residues" evidence="4">
    <location>
        <begin position="41"/>
        <end position="51"/>
    </location>
</feature>
<dbReference type="Proteomes" id="UP001153555">
    <property type="component" value="Unassembled WGS sequence"/>
</dbReference>
<feature type="compositionally biased region" description="Polar residues" evidence="4">
    <location>
        <begin position="1073"/>
        <end position="1084"/>
    </location>
</feature>
<comment type="caution">
    <text evidence="5">The sequence shown here is derived from an EMBL/GenBank/DDBJ whole genome shotgun (WGS) entry which is preliminary data.</text>
</comment>
<dbReference type="PANTHER" id="PTHR13091:SF0">
    <property type="entry name" value="NONSENSE-MEDIATED MRNA DECAY FACTOR SMG8"/>
    <property type="match status" value="1"/>
</dbReference>
<evidence type="ECO:0000256" key="4">
    <source>
        <dbReference type="SAM" id="MobiDB-lite"/>
    </source>
</evidence>
<dbReference type="EMBL" id="CACSLK010012233">
    <property type="protein sequence ID" value="CAA0815025.1"/>
    <property type="molecule type" value="Genomic_DNA"/>
</dbReference>
<evidence type="ECO:0000256" key="3">
    <source>
        <dbReference type="ARBA" id="ARBA00029509"/>
    </source>
</evidence>
<proteinExistence type="inferred from homology"/>
<feature type="region of interest" description="Disordered" evidence="4">
    <location>
        <begin position="1"/>
        <end position="51"/>
    </location>
</feature>
<dbReference type="Pfam" id="PF10220">
    <property type="entry name" value="Smg8_Smg9"/>
    <property type="match status" value="3"/>
</dbReference>
<dbReference type="OrthoDB" id="63589at2759"/>
<feature type="compositionally biased region" description="Basic and acidic residues" evidence="4">
    <location>
        <begin position="1058"/>
        <end position="1070"/>
    </location>
</feature>
<keyword evidence="6" id="KW-1185">Reference proteome</keyword>
<gene>
    <name evidence="5" type="ORF">SHERM_15178</name>
</gene>